<evidence type="ECO:0000313" key="3">
    <source>
        <dbReference type="Proteomes" id="UP001318860"/>
    </source>
</evidence>
<dbReference type="InterPro" id="IPR050951">
    <property type="entry name" value="Retrovirus_Pol_polyprotein"/>
</dbReference>
<comment type="caution">
    <text evidence="2">The sequence shown here is derived from an EMBL/GenBank/DDBJ whole genome shotgun (WGS) entry which is preliminary data.</text>
</comment>
<dbReference type="InterPro" id="IPR012337">
    <property type="entry name" value="RNaseH-like_sf"/>
</dbReference>
<dbReference type="Pfam" id="PF00665">
    <property type="entry name" value="rve"/>
    <property type="match status" value="1"/>
</dbReference>
<feature type="domain" description="Integrase catalytic" evidence="1">
    <location>
        <begin position="147"/>
        <end position="262"/>
    </location>
</feature>
<name>A0ABR0XMJ8_REHGL</name>
<gene>
    <name evidence="2" type="ORF">DH2020_003775</name>
</gene>
<proteinExistence type="predicted"/>
<sequence>MRKIIVLTDISPSIGAEITEIGEGNDWRSDLHKYLSTKDLLEDKRKVEQVKARVVRFRLIGGLLCKTTFSLPYLRCLSDEERAYVLREIHEGACGAYIRGRALTKKVVWAGHFWSKWKKAAEELVKKCDSFQRHISLIHQPAELLGVMSSPCPFAIWGIDIVGPFPMATGQRKFIIMAVDYFSKWVEVEPMEKISASQVRRFMWKKLVSRFGWPRDLVSDNGAQFQGRKFRKWLAEMKVRQFFTSVAHSQANGQVEVTNRSVVKGIKARLEIVGGGWVDELHSILWFHRTTPKEETGETHSVCYTVLKLSYLWRLKSEEEEFQSRTHGLKASRLFKTSGKA</sequence>
<dbReference type="Gene3D" id="3.30.420.10">
    <property type="entry name" value="Ribonuclease H-like superfamily/Ribonuclease H"/>
    <property type="match status" value="1"/>
</dbReference>
<dbReference type="SUPFAM" id="SSF53098">
    <property type="entry name" value="Ribonuclease H-like"/>
    <property type="match status" value="1"/>
</dbReference>
<protein>
    <recommendedName>
        <fullName evidence="1">Integrase catalytic domain-containing protein</fullName>
    </recommendedName>
</protein>
<dbReference type="InterPro" id="IPR036397">
    <property type="entry name" value="RNaseH_sf"/>
</dbReference>
<reference evidence="2 3" key="1">
    <citation type="journal article" date="2021" name="Comput. Struct. Biotechnol. J.">
        <title>De novo genome assembly of the potent medicinal plant Rehmannia glutinosa using nanopore technology.</title>
        <authorList>
            <person name="Ma L."/>
            <person name="Dong C."/>
            <person name="Song C."/>
            <person name="Wang X."/>
            <person name="Zheng X."/>
            <person name="Niu Y."/>
            <person name="Chen S."/>
            <person name="Feng W."/>
        </authorList>
    </citation>
    <scope>NUCLEOTIDE SEQUENCE [LARGE SCALE GENOMIC DNA]</scope>
    <source>
        <strain evidence="2">DH-2019</strain>
    </source>
</reference>
<evidence type="ECO:0000313" key="2">
    <source>
        <dbReference type="EMBL" id="KAK6160394.1"/>
    </source>
</evidence>
<dbReference type="PANTHER" id="PTHR37984:SF5">
    <property type="entry name" value="PROTEIN NYNRIN-LIKE"/>
    <property type="match status" value="1"/>
</dbReference>
<organism evidence="2 3">
    <name type="scientific">Rehmannia glutinosa</name>
    <name type="common">Chinese foxglove</name>
    <dbReference type="NCBI Taxonomy" id="99300"/>
    <lineage>
        <taxon>Eukaryota</taxon>
        <taxon>Viridiplantae</taxon>
        <taxon>Streptophyta</taxon>
        <taxon>Embryophyta</taxon>
        <taxon>Tracheophyta</taxon>
        <taxon>Spermatophyta</taxon>
        <taxon>Magnoliopsida</taxon>
        <taxon>eudicotyledons</taxon>
        <taxon>Gunneridae</taxon>
        <taxon>Pentapetalae</taxon>
        <taxon>asterids</taxon>
        <taxon>lamiids</taxon>
        <taxon>Lamiales</taxon>
        <taxon>Orobanchaceae</taxon>
        <taxon>Rehmannieae</taxon>
        <taxon>Rehmannia</taxon>
    </lineage>
</organism>
<dbReference type="EMBL" id="JABTTQ020000003">
    <property type="protein sequence ID" value="KAK6160394.1"/>
    <property type="molecule type" value="Genomic_DNA"/>
</dbReference>
<dbReference type="PROSITE" id="PS50994">
    <property type="entry name" value="INTEGRASE"/>
    <property type="match status" value="1"/>
</dbReference>
<dbReference type="PANTHER" id="PTHR37984">
    <property type="entry name" value="PROTEIN CBG26694"/>
    <property type="match status" value="1"/>
</dbReference>
<dbReference type="Proteomes" id="UP001318860">
    <property type="component" value="Unassembled WGS sequence"/>
</dbReference>
<evidence type="ECO:0000259" key="1">
    <source>
        <dbReference type="PROSITE" id="PS50994"/>
    </source>
</evidence>
<dbReference type="InterPro" id="IPR001584">
    <property type="entry name" value="Integrase_cat-core"/>
</dbReference>
<accession>A0ABR0XMJ8</accession>
<keyword evidence="3" id="KW-1185">Reference proteome</keyword>
<dbReference type="Gene3D" id="1.10.340.70">
    <property type="match status" value="1"/>
</dbReference>